<evidence type="ECO:0000313" key="2">
    <source>
        <dbReference type="Proteomes" id="UP000243200"/>
    </source>
</evidence>
<accession>A0A1C3KK86</accession>
<evidence type="ECO:0000313" key="1">
    <source>
        <dbReference type="EMBL" id="SBT74284.1"/>
    </source>
</evidence>
<reference evidence="1 2" key="1">
    <citation type="submission" date="2016-06" db="EMBL/GenBank/DDBJ databases">
        <authorList>
            <consortium name="Pathogen Informatics"/>
        </authorList>
    </citation>
    <scope>NUCLEOTIDE SEQUENCE [LARGE SCALE GENOMIC DNA]</scope>
</reference>
<dbReference type="OrthoDB" id="10388732at2759"/>
<dbReference type="EMBL" id="FLRJ01000672">
    <property type="protein sequence ID" value="SBT74284.1"/>
    <property type="molecule type" value="Genomic_DNA"/>
</dbReference>
<sequence>MEEAEKILIDSSKYILYNKLNQNCDDVSKYVNYCRRVNYLKRYYSDILDVCYKFARNLINLNEILIEETNDERCRYVNFWITDNIRRKLETEWHNKDHINSILTGFYSVQYAITTASPSNNCYFDYRSSIDLYLWKERKDLHDYIRNYEYIKKKITLGGDICTTYYKYFDYIKGLHEKYKGECCDYSSEKCHNRINLDYFCTSDSYFEKLPCDGAKGVVADSSEAERDRVLGGQPEGARFRATPYSSLDTDSDAEGDLLNHNANDYAKLGFTTFGNWIRSKVLKNKININLDEDAQNFIPHELNNVGENINTDDYSITYHPS</sequence>
<proteinExistence type="predicted"/>
<dbReference type="VEuPathDB" id="PlasmoDB:PocGH01_00054300"/>
<dbReference type="Proteomes" id="UP000243200">
    <property type="component" value="Unassembled WGS sequence"/>
</dbReference>
<protein>
    <submittedName>
        <fullName evidence="1">Plasmodium vivax Vir protein, putative</fullName>
    </submittedName>
</protein>
<dbReference type="InterPro" id="IPR008780">
    <property type="entry name" value="Plasmodium_Vir"/>
</dbReference>
<name>A0A1C3KK86_PLAOA</name>
<dbReference type="VEuPathDB" id="PlasmoDB:POWCR01_000200400"/>
<dbReference type="Pfam" id="PF05795">
    <property type="entry name" value="Plasmodium_Vir"/>
    <property type="match status" value="1"/>
</dbReference>
<gene>
    <name evidence="1" type="primary">PowCR01_000200400</name>
    <name evidence="1" type="ORF">POWCR01_000200400</name>
</gene>
<dbReference type="AlphaFoldDB" id="A0A1C3KK86"/>
<organism evidence="1 2">
    <name type="scientific">Plasmodium ovale</name>
    <name type="common">malaria parasite P. ovale</name>
    <dbReference type="NCBI Taxonomy" id="36330"/>
    <lineage>
        <taxon>Eukaryota</taxon>
        <taxon>Sar</taxon>
        <taxon>Alveolata</taxon>
        <taxon>Apicomplexa</taxon>
        <taxon>Aconoidasida</taxon>
        <taxon>Haemosporida</taxon>
        <taxon>Plasmodiidae</taxon>
        <taxon>Plasmodium</taxon>
        <taxon>Plasmodium (Plasmodium)</taxon>
    </lineage>
</organism>